<dbReference type="InterPro" id="IPR017736">
    <property type="entry name" value="Glyco_hydro_1_beta-glucosidase"/>
</dbReference>
<sequence>MEKSVEVRFPEDFCWGAATASYQIEGATTEGGRGPSIWDTFVAQAGTVLNGDTGDTAADHYHRFREDVRILQQLGIGNYRFSIAWPRIQPTGTGAANAQGLDFYEQLVDTLLAAGIQPWPTLYHWDLPQELEDAGGWPERDTAYRFADYTELVAERLGDRVSHWWTVNEPWVVANLGYATGEHAPGRRDHAAAAAAIHHLLLGHGLATQRLRSVVAEPSCAVGIALNPQPIRARTSSVADLDAARRIDGTRNRIFLDPLYYGRYPSDVCADLADVTDFSFVRDGDLATIASRLDFLGVNYYNSALVEAAPAGQDPDNAVPLGHTGVRDVPRPVPRTDQDWEVDASGLTELLTRITVDYPETALYVTENGASYRDEPTANGEVHDPQRLAFLDSHIRATHAALEAGAPVRGYFVWSLLDNFEWAFGYRERFGIVYVDYSTQQRIVKDSGHWYSGITRTGRLPAGSDTPDPANSSGTAGA</sequence>
<dbReference type="InterPro" id="IPR017853">
    <property type="entry name" value="GH"/>
</dbReference>
<name>A0ABU2HB67_9ACTN</name>
<dbReference type="InterPro" id="IPR033132">
    <property type="entry name" value="GH_1_N_CS"/>
</dbReference>
<evidence type="ECO:0000256" key="5">
    <source>
        <dbReference type="ARBA" id="ARBA00023001"/>
    </source>
</evidence>
<evidence type="ECO:0000256" key="10">
    <source>
        <dbReference type="RuleBase" id="RU361175"/>
    </source>
</evidence>
<organism evidence="12 13">
    <name type="scientific">Lipingzhangella rawalii</name>
    <dbReference type="NCBI Taxonomy" id="2055835"/>
    <lineage>
        <taxon>Bacteria</taxon>
        <taxon>Bacillati</taxon>
        <taxon>Actinomycetota</taxon>
        <taxon>Actinomycetes</taxon>
        <taxon>Streptosporangiales</taxon>
        <taxon>Nocardiopsidaceae</taxon>
        <taxon>Lipingzhangella</taxon>
    </lineage>
</organism>
<feature type="compositionally biased region" description="Polar residues" evidence="11">
    <location>
        <begin position="469"/>
        <end position="478"/>
    </location>
</feature>
<dbReference type="PRINTS" id="PR00131">
    <property type="entry name" value="GLHYDRLASE1"/>
</dbReference>
<comment type="similarity">
    <text evidence="2 10">Belongs to the glycosyl hydrolase 1 family.</text>
</comment>
<keyword evidence="5" id="KW-0136">Cellulose degradation</keyword>
<dbReference type="InterPro" id="IPR001360">
    <property type="entry name" value="Glyco_hydro_1"/>
</dbReference>
<evidence type="ECO:0000256" key="7">
    <source>
        <dbReference type="ARBA" id="ARBA00023295"/>
    </source>
</evidence>
<evidence type="ECO:0000256" key="2">
    <source>
        <dbReference type="ARBA" id="ARBA00010838"/>
    </source>
</evidence>
<dbReference type="SUPFAM" id="SSF51445">
    <property type="entry name" value="(Trans)glycosidases"/>
    <property type="match status" value="1"/>
</dbReference>
<dbReference type="EMBL" id="JAVLVT010000013">
    <property type="protein sequence ID" value="MDS1272508.1"/>
    <property type="molecule type" value="Genomic_DNA"/>
</dbReference>
<dbReference type="NCBIfam" id="TIGR03356">
    <property type="entry name" value="BGL"/>
    <property type="match status" value="1"/>
</dbReference>
<dbReference type="PANTHER" id="PTHR10353">
    <property type="entry name" value="GLYCOSYL HYDROLASE"/>
    <property type="match status" value="1"/>
</dbReference>
<keyword evidence="7 10" id="KW-0326">Glycosidase</keyword>
<dbReference type="Pfam" id="PF00232">
    <property type="entry name" value="Glyco_hydro_1"/>
    <property type="match status" value="1"/>
</dbReference>
<comment type="catalytic activity">
    <reaction evidence="1 10">
        <text>Hydrolysis of terminal, non-reducing beta-D-glucosyl residues with release of beta-D-glucose.</text>
        <dbReference type="EC" id="3.2.1.21"/>
    </reaction>
</comment>
<comment type="caution">
    <text evidence="12">The sequence shown here is derived from an EMBL/GenBank/DDBJ whole genome shotgun (WGS) entry which is preliminary data.</text>
</comment>
<feature type="region of interest" description="Disordered" evidence="11">
    <location>
        <begin position="456"/>
        <end position="478"/>
    </location>
</feature>
<evidence type="ECO:0000256" key="4">
    <source>
        <dbReference type="ARBA" id="ARBA00022801"/>
    </source>
</evidence>
<dbReference type="RefSeq" id="WP_310914095.1">
    <property type="nucleotide sequence ID" value="NZ_JAVLVT010000013.1"/>
</dbReference>
<keyword evidence="6" id="KW-0119">Carbohydrate metabolism</keyword>
<dbReference type="InterPro" id="IPR018120">
    <property type="entry name" value="Glyco_hydro_1_AS"/>
</dbReference>
<evidence type="ECO:0000313" key="12">
    <source>
        <dbReference type="EMBL" id="MDS1272508.1"/>
    </source>
</evidence>
<dbReference type="GO" id="GO:0008422">
    <property type="term" value="F:beta-glucosidase activity"/>
    <property type="evidence" value="ECO:0007669"/>
    <property type="project" value="UniProtKB-EC"/>
</dbReference>
<gene>
    <name evidence="12" type="ORF">RIF23_19655</name>
</gene>
<evidence type="ECO:0000256" key="3">
    <source>
        <dbReference type="ARBA" id="ARBA00012744"/>
    </source>
</evidence>
<evidence type="ECO:0000256" key="9">
    <source>
        <dbReference type="PROSITE-ProRule" id="PRU10055"/>
    </source>
</evidence>
<evidence type="ECO:0000256" key="6">
    <source>
        <dbReference type="ARBA" id="ARBA00023277"/>
    </source>
</evidence>
<keyword evidence="13" id="KW-1185">Reference proteome</keyword>
<dbReference type="PANTHER" id="PTHR10353:SF36">
    <property type="entry name" value="LP05116P"/>
    <property type="match status" value="1"/>
</dbReference>
<feature type="active site" description="Nucleophile" evidence="9">
    <location>
        <position position="367"/>
    </location>
</feature>
<evidence type="ECO:0000256" key="1">
    <source>
        <dbReference type="ARBA" id="ARBA00000448"/>
    </source>
</evidence>
<accession>A0ABU2HB67</accession>
<dbReference type="Proteomes" id="UP001250214">
    <property type="component" value="Unassembled WGS sequence"/>
</dbReference>
<keyword evidence="4 10" id="KW-0378">Hydrolase</keyword>
<protein>
    <recommendedName>
        <fullName evidence="3 10">Beta-glucosidase</fullName>
        <ecNumber evidence="3 10">3.2.1.21</ecNumber>
    </recommendedName>
</protein>
<dbReference type="PROSITE" id="PS00653">
    <property type="entry name" value="GLYCOSYL_HYDROL_F1_2"/>
    <property type="match status" value="1"/>
</dbReference>
<dbReference type="EC" id="3.2.1.21" evidence="3 10"/>
<evidence type="ECO:0000313" key="13">
    <source>
        <dbReference type="Proteomes" id="UP001250214"/>
    </source>
</evidence>
<evidence type="ECO:0000256" key="11">
    <source>
        <dbReference type="SAM" id="MobiDB-lite"/>
    </source>
</evidence>
<dbReference type="PROSITE" id="PS00572">
    <property type="entry name" value="GLYCOSYL_HYDROL_F1_1"/>
    <property type="match status" value="1"/>
</dbReference>
<evidence type="ECO:0000256" key="8">
    <source>
        <dbReference type="ARBA" id="ARBA00023326"/>
    </source>
</evidence>
<keyword evidence="8" id="KW-0624">Polysaccharide degradation</keyword>
<dbReference type="Gene3D" id="3.20.20.80">
    <property type="entry name" value="Glycosidases"/>
    <property type="match status" value="1"/>
</dbReference>
<proteinExistence type="inferred from homology"/>
<reference evidence="13" key="1">
    <citation type="submission" date="2023-07" db="EMBL/GenBank/DDBJ databases">
        <title>Novel species in the genus Lipingzhangella isolated from Sambhar Salt Lake.</title>
        <authorList>
            <person name="Jiya N."/>
            <person name="Kajale S."/>
            <person name="Sharma A."/>
        </authorList>
    </citation>
    <scope>NUCLEOTIDE SEQUENCE [LARGE SCALE GENOMIC DNA]</scope>
    <source>
        <strain evidence="13">LS1_29</strain>
    </source>
</reference>